<evidence type="ECO:0000313" key="7">
    <source>
        <dbReference type="EMBL" id="CAG9314030.1"/>
    </source>
</evidence>
<dbReference type="CDD" id="cd14498">
    <property type="entry name" value="DSP"/>
    <property type="match status" value="1"/>
</dbReference>
<reference evidence="7" key="1">
    <citation type="submission" date="2021-09" db="EMBL/GenBank/DDBJ databases">
        <authorList>
            <consortium name="AG Swart"/>
            <person name="Singh M."/>
            <person name="Singh A."/>
            <person name="Seah K."/>
            <person name="Emmerich C."/>
        </authorList>
    </citation>
    <scope>NUCLEOTIDE SEQUENCE</scope>
    <source>
        <strain evidence="7">ATCC30299</strain>
    </source>
</reference>
<dbReference type="PANTHER" id="PTHR10159:SF519">
    <property type="entry name" value="DUAL SPECIFICITY PROTEIN PHOSPHATASE MPK3"/>
    <property type="match status" value="1"/>
</dbReference>
<dbReference type="SUPFAM" id="SSF52799">
    <property type="entry name" value="(Phosphotyrosine protein) phosphatases II"/>
    <property type="match status" value="1"/>
</dbReference>
<evidence type="ECO:0000256" key="3">
    <source>
        <dbReference type="ARBA" id="ARBA00022801"/>
    </source>
</evidence>
<keyword evidence="4" id="KW-0904">Protein phosphatase</keyword>
<dbReference type="InterPro" id="IPR000387">
    <property type="entry name" value="Tyr_Pase_dom"/>
</dbReference>
<dbReference type="InterPro" id="IPR000340">
    <property type="entry name" value="Dual-sp_phosphatase_cat-dom"/>
</dbReference>
<dbReference type="InterPro" id="IPR016130">
    <property type="entry name" value="Tyr_Pase_AS"/>
</dbReference>
<feature type="domain" description="Tyrosine specific protein phosphatases" evidence="6">
    <location>
        <begin position="78"/>
        <end position="135"/>
    </location>
</feature>
<dbReference type="GO" id="GO:0043409">
    <property type="term" value="P:negative regulation of MAPK cascade"/>
    <property type="evidence" value="ECO:0007669"/>
    <property type="project" value="TreeGrafter"/>
</dbReference>
<evidence type="ECO:0000259" key="6">
    <source>
        <dbReference type="PROSITE" id="PS50056"/>
    </source>
</evidence>
<dbReference type="GO" id="GO:0033550">
    <property type="term" value="F:MAP kinase tyrosine phosphatase activity"/>
    <property type="evidence" value="ECO:0007669"/>
    <property type="project" value="TreeGrafter"/>
</dbReference>
<evidence type="ECO:0000313" key="8">
    <source>
        <dbReference type="Proteomes" id="UP001162131"/>
    </source>
</evidence>
<dbReference type="GO" id="GO:0008330">
    <property type="term" value="F:protein tyrosine/threonine phosphatase activity"/>
    <property type="evidence" value="ECO:0007669"/>
    <property type="project" value="TreeGrafter"/>
</dbReference>
<dbReference type="Gene3D" id="3.90.190.10">
    <property type="entry name" value="Protein tyrosine phosphatase superfamily"/>
    <property type="match status" value="1"/>
</dbReference>
<dbReference type="AlphaFoldDB" id="A0AAU9IGI2"/>
<keyword evidence="3" id="KW-0378">Hydrolase</keyword>
<keyword evidence="8" id="KW-1185">Reference proteome</keyword>
<sequence length="160" mass="18252">MEGMSIQDFLEASRTPMHEIEPNLYLGSLDAAENEKLLKSSGIKYVVQALERPSTYRFDNLTYYYVQIDDLARENMMQHLPGALNFIHSNLQRGDKVLVHCAAGVSRSATIVIAYIMAKYNIPFEEAYAIVRSKRGCVFPNDGFRRQLRSAGPEELRKFL</sequence>
<feature type="domain" description="Tyrosine-protein phosphatase" evidence="5">
    <location>
        <begin position="15"/>
        <end position="157"/>
    </location>
</feature>
<evidence type="ECO:0000259" key="5">
    <source>
        <dbReference type="PROSITE" id="PS50054"/>
    </source>
</evidence>
<dbReference type="EMBL" id="CAJZBQ010000011">
    <property type="protein sequence ID" value="CAG9314030.1"/>
    <property type="molecule type" value="Genomic_DNA"/>
</dbReference>
<dbReference type="PROSITE" id="PS00383">
    <property type="entry name" value="TYR_PHOSPHATASE_1"/>
    <property type="match status" value="1"/>
</dbReference>
<dbReference type="EC" id="3.1.3.48" evidence="2"/>
<comment type="caution">
    <text evidence="7">The sequence shown here is derived from an EMBL/GenBank/DDBJ whole genome shotgun (WGS) entry which is preliminary data.</text>
</comment>
<dbReference type="GO" id="GO:0005737">
    <property type="term" value="C:cytoplasm"/>
    <property type="evidence" value="ECO:0007669"/>
    <property type="project" value="TreeGrafter"/>
</dbReference>
<dbReference type="PROSITE" id="PS50054">
    <property type="entry name" value="TYR_PHOSPHATASE_DUAL"/>
    <property type="match status" value="1"/>
</dbReference>
<dbReference type="InterPro" id="IPR029021">
    <property type="entry name" value="Prot-tyrosine_phosphatase-like"/>
</dbReference>
<dbReference type="SMART" id="SM00195">
    <property type="entry name" value="DSPc"/>
    <property type="match status" value="1"/>
</dbReference>
<gene>
    <name evidence="7" type="ORF">BSTOLATCC_MIC9830</name>
</gene>
<dbReference type="Pfam" id="PF00782">
    <property type="entry name" value="DSPc"/>
    <property type="match status" value="1"/>
</dbReference>
<evidence type="ECO:0000256" key="2">
    <source>
        <dbReference type="ARBA" id="ARBA00013064"/>
    </source>
</evidence>
<accession>A0AAU9IGI2</accession>
<organism evidence="7 8">
    <name type="scientific">Blepharisma stoltei</name>
    <dbReference type="NCBI Taxonomy" id="1481888"/>
    <lineage>
        <taxon>Eukaryota</taxon>
        <taxon>Sar</taxon>
        <taxon>Alveolata</taxon>
        <taxon>Ciliophora</taxon>
        <taxon>Postciliodesmatophora</taxon>
        <taxon>Heterotrichea</taxon>
        <taxon>Heterotrichida</taxon>
        <taxon>Blepharismidae</taxon>
        <taxon>Blepharisma</taxon>
    </lineage>
</organism>
<evidence type="ECO:0000256" key="1">
    <source>
        <dbReference type="ARBA" id="ARBA00008601"/>
    </source>
</evidence>
<dbReference type="PANTHER" id="PTHR10159">
    <property type="entry name" value="DUAL SPECIFICITY PROTEIN PHOSPHATASE"/>
    <property type="match status" value="1"/>
</dbReference>
<evidence type="ECO:0000256" key="4">
    <source>
        <dbReference type="ARBA" id="ARBA00022912"/>
    </source>
</evidence>
<dbReference type="GO" id="GO:0017017">
    <property type="term" value="F:MAP kinase tyrosine/serine/threonine phosphatase activity"/>
    <property type="evidence" value="ECO:0007669"/>
    <property type="project" value="TreeGrafter"/>
</dbReference>
<proteinExistence type="inferred from homology"/>
<dbReference type="InterPro" id="IPR020422">
    <property type="entry name" value="TYR_PHOSPHATASE_DUAL_dom"/>
</dbReference>
<protein>
    <recommendedName>
        <fullName evidence="2">protein-tyrosine-phosphatase</fullName>
        <ecNumber evidence="2">3.1.3.48</ecNumber>
    </recommendedName>
</protein>
<dbReference type="Proteomes" id="UP001162131">
    <property type="component" value="Unassembled WGS sequence"/>
</dbReference>
<comment type="similarity">
    <text evidence="1">Belongs to the protein-tyrosine phosphatase family. Non-receptor class dual specificity subfamily.</text>
</comment>
<dbReference type="PROSITE" id="PS50056">
    <property type="entry name" value="TYR_PHOSPHATASE_2"/>
    <property type="match status" value="1"/>
</dbReference>
<name>A0AAU9IGI2_9CILI</name>